<evidence type="ECO:0000313" key="2">
    <source>
        <dbReference type="EMBL" id="KAL2918992.1"/>
    </source>
</evidence>
<dbReference type="InterPro" id="IPR038800">
    <property type="entry name" value="CCDC17"/>
</dbReference>
<feature type="region of interest" description="Disordered" evidence="1">
    <location>
        <begin position="667"/>
        <end position="713"/>
    </location>
</feature>
<protein>
    <submittedName>
        <fullName evidence="2">Uncharacterized protein</fullName>
    </submittedName>
</protein>
<dbReference type="PANTHER" id="PTHR33820">
    <property type="entry name" value="COILED-COIL DOMAIN-CONTAINING PROTEIN 17"/>
    <property type="match status" value="1"/>
</dbReference>
<feature type="compositionally biased region" description="Low complexity" evidence="1">
    <location>
        <begin position="704"/>
        <end position="713"/>
    </location>
</feature>
<name>A0ABR4NHK0_9FUNG</name>
<dbReference type="Proteomes" id="UP001527925">
    <property type="component" value="Unassembled WGS sequence"/>
</dbReference>
<feature type="compositionally biased region" description="Polar residues" evidence="1">
    <location>
        <begin position="681"/>
        <end position="696"/>
    </location>
</feature>
<proteinExistence type="predicted"/>
<evidence type="ECO:0000313" key="3">
    <source>
        <dbReference type="Proteomes" id="UP001527925"/>
    </source>
</evidence>
<dbReference type="EMBL" id="JADGIZ020000004">
    <property type="protein sequence ID" value="KAL2918992.1"/>
    <property type="molecule type" value="Genomic_DNA"/>
</dbReference>
<accession>A0ABR4NHK0</accession>
<dbReference type="PANTHER" id="PTHR33820:SF2">
    <property type="entry name" value="COILED-COIL DOMAIN-CONTAINING PROTEIN 17"/>
    <property type="match status" value="1"/>
</dbReference>
<organism evidence="2 3">
    <name type="scientific">Polyrhizophydium stewartii</name>
    <dbReference type="NCBI Taxonomy" id="2732419"/>
    <lineage>
        <taxon>Eukaryota</taxon>
        <taxon>Fungi</taxon>
        <taxon>Fungi incertae sedis</taxon>
        <taxon>Chytridiomycota</taxon>
        <taxon>Chytridiomycota incertae sedis</taxon>
        <taxon>Chytridiomycetes</taxon>
        <taxon>Rhizophydiales</taxon>
        <taxon>Rhizophydiales incertae sedis</taxon>
        <taxon>Polyrhizophydium</taxon>
    </lineage>
</organism>
<sequence>MTQVSPSPNKRILVEVRLKDDSNPLESARLNPVRLGWTSFDIFNEVGQLAIGRWKLELFTPPIDFNVTTSSLHEIRTPLKGASLYMRICDAAHISAAALEASGPAHEANYRPRRYLPSATQYANSDPKAAPSLVMDGKRVPAQPSPLGVTRTAQEIIRAFLTVVPIDNFREHSGPTAEELRRAAAAAAEMRELLAKAQTFDLGIQLEEIKIPDAVGLQSPSVRMHIIDASGDPETFIGFVSTPAERGYDETAFGWEHGLHHELRSVPAIAGRRAIFEVLDDDGQAMAYSELQIFKFHNNKPFDINDGLHRLALLHVAGPKKQAENSQDMLFVRIYKPKHGLPPPKRFVPKLITPPIPREAWIEVPQSLGAKYKREAFTIVIDGARYLPENVSATRVIARILTGRSKPVPKCPEMITNIDLDSPFSQKIEGDAHDVTSVVVFRVITIDRALRRKRLVGTAVLNIFVDPTTKEQPESRVPLDAVCINEGSFQIPIYATSIESGAPISLSVLDATPRVPCASLLVRLLPWKQGQEPEIVEQKYNEAIYQSVSRCRPTAYEERLFHFVHAERRAFTTRDRLLALGGLPKQALQGDDGLLSWASKILGLKFADELDTMDYAFICQYDRSYGFRLCVDAALNIAAKGYSVVAISMFPPAALYRGSARSKINPAAGPSMGTARASRIPTASRTSRMLSDSVQESSRDAEPASSSRGAQGASQQMFYDDIVFTKRMDPASTLRNATWKDGWYRQRPASRVAAAFIHVFTVVQQDGKPKRQSQGWTLLPIFRVGAVDMGCFQLPLYEREPPESLLQKLDKALELESDGAQQATGNDLEHDHDQDTAESILANALADGEITVSRRWSSIVVRLSDARRSDELPLDLASANTDRLGPNAARFQPSGSSQTIASIVPRRMTTDEFVELMILAATDEDPEEKPLRAKP</sequence>
<reference evidence="2 3" key="1">
    <citation type="submission" date="2023-09" db="EMBL/GenBank/DDBJ databases">
        <title>Pangenome analysis of Batrachochytrium dendrobatidis and related Chytrids.</title>
        <authorList>
            <person name="Yacoub M.N."/>
            <person name="Stajich J.E."/>
            <person name="James T.Y."/>
        </authorList>
    </citation>
    <scope>NUCLEOTIDE SEQUENCE [LARGE SCALE GENOMIC DNA]</scope>
    <source>
        <strain evidence="2 3">JEL0888</strain>
    </source>
</reference>
<keyword evidence="3" id="KW-1185">Reference proteome</keyword>
<evidence type="ECO:0000256" key="1">
    <source>
        <dbReference type="SAM" id="MobiDB-lite"/>
    </source>
</evidence>
<comment type="caution">
    <text evidence="2">The sequence shown here is derived from an EMBL/GenBank/DDBJ whole genome shotgun (WGS) entry which is preliminary data.</text>
</comment>
<gene>
    <name evidence="2" type="ORF">HK105_201262</name>
</gene>